<evidence type="ECO:0000256" key="5">
    <source>
        <dbReference type="ARBA" id="ARBA00023242"/>
    </source>
</evidence>
<dbReference type="EMBL" id="OOIL02001116">
    <property type="protein sequence ID" value="VFQ72785.1"/>
    <property type="molecule type" value="Genomic_DNA"/>
</dbReference>
<dbReference type="Proteomes" id="UP000595140">
    <property type="component" value="Unassembled WGS sequence"/>
</dbReference>
<keyword evidence="2" id="KW-0805">Transcription regulation</keyword>
<keyword evidence="4" id="KW-0804">Transcription</keyword>
<reference evidence="8 9" key="1">
    <citation type="submission" date="2018-04" db="EMBL/GenBank/DDBJ databases">
        <authorList>
            <person name="Vogel A."/>
        </authorList>
    </citation>
    <scope>NUCLEOTIDE SEQUENCE [LARGE SCALE GENOMIC DNA]</scope>
</reference>
<feature type="domain" description="WRKY" evidence="7">
    <location>
        <begin position="172"/>
        <end position="234"/>
    </location>
</feature>
<dbReference type="SUPFAM" id="SSF56112">
    <property type="entry name" value="Protein kinase-like (PK-like)"/>
    <property type="match status" value="1"/>
</dbReference>
<dbReference type="PROSITE" id="PS50811">
    <property type="entry name" value="WRKY"/>
    <property type="match status" value="1"/>
</dbReference>
<dbReference type="GO" id="GO:0003700">
    <property type="term" value="F:DNA-binding transcription factor activity"/>
    <property type="evidence" value="ECO:0007669"/>
    <property type="project" value="InterPro"/>
</dbReference>
<accession>A0A484L8P4</accession>
<evidence type="ECO:0000256" key="3">
    <source>
        <dbReference type="ARBA" id="ARBA00023125"/>
    </source>
</evidence>
<dbReference type="PANTHER" id="PTHR43173">
    <property type="entry name" value="ABC1 FAMILY PROTEIN"/>
    <property type="match status" value="1"/>
</dbReference>
<dbReference type="Gene3D" id="2.20.25.80">
    <property type="entry name" value="WRKY domain"/>
    <property type="match status" value="1"/>
</dbReference>
<sequence>MEDENMTIIRRLIQHGIELAKDLEVNLGNRSISQACEEIIRVFSRARERSLLQRPPAAGNGGGSNVHSWLMSTADTAGQAVLADLLFLPRVGEQTPAVGPRRSTPPLPPDLVHGETVGGSPSAVRDVDVSESSRGLSYSSSSQSQRRRREEKERFTVNVAAPQMGNLDLPPDDGYTWRKYGQKDILGSSFPRAYYRCTHQRLYDCPAKKQVQRVDDNPYIFKVTYRYRHTCHMSATAPSAPPAVGDALLQHQSVTTARRPPHDGRSSGGSWLTMDIKTRPSPEGGSTSNNIMLPHQMHRDYAAPAASSDAAGPSTAAGTMDVDFGGQPVVDMADVMFNSGSSSEHTNEAQSFEPEETKSIVRTTSLGLQFRHGDRMTGVSVLRGVVHGGSSLLHHSRFPTLSGSEKSMKLQYRIHRTGITVFARYSQAREIFTSRFQDRLENFPELVEDVVKTSINTGPRGALRLAQGIQAVIGVGSEWLADVPKTANSPTRLPTEMQLGLLSPMYLRKLFERMGATYIKLGQFIASAPTIFPPEYVQEFQYFFDKAPPVPFEEIQAILCEELGRPIDNVFDYVDPTPIASASIAQVHVARIKGSEDDVVIKVLKPGIEDILVADLNFVYIVARILQFLSPELDRASLVAIVKDIRESMLEEVDFTKEAANIEAFRRYLETMGLTRQAKAPRVYQQCSTRRILTMERLYGVPLTDLDSINSLVPNPEASLITALNVWFGSLLACESFHADVHAGNLWLLRDGRIGFLDFGIVGRVSPKTWAATELFLGSIGTKEYGTMASALIDMGATGKAVDSKAFARDLENLFSSVQELDTKIIVAAAQDRKTKATAVSANVVFEETQMNALFLDLVRVGESYGLRFPREFALLMKQILYFDRYTRLLAPNLNMLRDQRINIAQNDRGRRFT</sequence>
<dbReference type="Pfam" id="PF03109">
    <property type="entry name" value="ABC1"/>
    <property type="match status" value="1"/>
</dbReference>
<keyword evidence="3" id="KW-0238">DNA-binding</keyword>
<dbReference type="AlphaFoldDB" id="A0A484L8P4"/>
<organism evidence="8 9">
    <name type="scientific">Cuscuta campestris</name>
    <dbReference type="NCBI Taxonomy" id="132261"/>
    <lineage>
        <taxon>Eukaryota</taxon>
        <taxon>Viridiplantae</taxon>
        <taxon>Streptophyta</taxon>
        <taxon>Embryophyta</taxon>
        <taxon>Tracheophyta</taxon>
        <taxon>Spermatophyta</taxon>
        <taxon>Magnoliopsida</taxon>
        <taxon>eudicotyledons</taxon>
        <taxon>Gunneridae</taxon>
        <taxon>Pentapetalae</taxon>
        <taxon>asterids</taxon>
        <taxon>lamiids</taxon>
        <taxon>Solanales</taxon>
        <taxon>Convolvulaceae</taxon>
        <taxon>Cuscuteae</taxon>
        <taxon>Cuscuta</taxon>
        <taxon>Cuscuta subgen. Grammica</taxon>
        <taxon>Cuscuta sect. Cleistogrammica</taxon>
    </lineage>
</organism>
<proteinExistence type="predicted"/>
<dbReference type="InterPro" id="IPR051130">
    <property type="entry name" value="Mito_struct-func_regulator"/>
</dbReference>
<dbReference type="OrthoDB" id="427480at2759"/>
<name>A0A484L8P4_9ASTE</name>
<dbReference type="Pfam" id="PF03106">
    <property type="entry name" value="WRKY"/>
    <property type="match status" value="1"/>
</dbReference>
<dbReference type="InterPro" id="IPR003657">
    <property type="entry name" value="WRKY_dom"/>
</dbReference>
<dbReference type="InterPro" id="IPR036576">
    <property type="entry name" value="WRKY_dom_sf"/>
</dbReference>
<evidence type="ECO:0000313" key="8">
    <source>
        <dbReference type="EMBL" id="VFQ72785.1"/>
    </source>
</evidence>
<dbReference type="InterPro" id="IPR004147">
    <property type="entry name" value="ABC1_dom"/>
</dbReference>
<dbReference type="SUPFAM" id="SSF118290">
    <property type="entry name" value="WRKY DNA-binding domain"/>
    <property type="match status" value="1"/>
</dbReference>
<dbReference type="GO" id="GO:0005886">
    <property type="term" value="C:plasma membrane"/>
    <property type="evidence" value="ECO:0007669"/>
    <property type="project" value="TreeGrafter"/>
</dbReference>
<feature type="region of interest" description="Disordered" evidence="6">
    <location>
        <begin position="254"/>
        <end position="292"/>
    </location>
</feature>
<keyword evidence="5" id="KW-0539">Nucleus</keyword>
<evidence type="ECO:0000256" key="2">
    <source>
        <dbReference type="ARBA" id="ARBA00023015"/>
    </source>
</evidence>
<dbReference type="InterPro" id="IPR011009">
    <property type="entry name" value="Kinase-like_dom_sf"/>
</dbReference>
<dbReference type="GO" id="GO:0010287">
    <property type="term" value="C:plastoglobule"/>
    <property type="evidence" value="ECO:0007669"/>
    <property type="project" value="TreeGrafter"/>
</dbReference>
<dbReference type="GO" id="GO:0005634">
    <property type="term" value="C:nucleus"/>
    <property type="evidence" value="ECO:0007669"/>
    <property type="project" value="UniProtKB-SubCell"/>
</dbReference>
<keyword evidence="9" id="KW-1185">Reference proteome</keyword>
<evidence type="ECO:0000313" key="9">
    <source>
        <dbReference type="Proteomes" id="UP000595140"/>
    </source>
</evidence>
<feature type="region of interest" description="Disordered" evidence="6">
    <location>
        <begin position="95"/>
        <end position="154"/>
    </location>
</feature>
<dbReference type="SMART" id="SM00774">
    <property type="entry name" value="WRKY"/>
    <property type="match status" value="1"/>
</dbReference>
<dbReference type="CDD" id="cd05121">
    <property type="entry name" value="ABC1_ADCK3-like"/>
    <property type="match status" value="1"/>
</dbReference>
<feature type="compositionally biased region" description="Low complexity" evidence="6">
    <location>
        <begin position="130"/>
        <end position="144"/>
    </location>
</feature>
<protein>
    <recommendedName>
        <fullName evidence="7">WRKY domain-containing protein</fullName>
    </recommendedName>
</protein>
<evidence type="ECO:0000256" key="6">
    <source>
        <dbReference type="SAM" id="MobiDB-lite"/>
    </source>
</evidence>
<dbReference type="GO" id="GO:0043565">
    <property type="term" value="F:sequence-specific DNA binding"/>
    <property type="evidence" value="ECO:0007669"/>
    <property type="project" value="InterPro"/>
</dbReference>
<comment type="subcellular location">
    <subcellularLocation>
        <location evidence="1">Nucleus</location>
    </subcellularLocation>
</comment>
<evidence type="ECO:0000256" key="1">
    <source>
        <dbReference type="ARBA" id="ARBA00004123"/>
    </source>
</evidence>
<gene>
    <name evidence="8" type="ORF">CCAM_LOCUS14561</name>
</gene>
<evidence type="ECO:0000259" key="7">
    <source>
        <dbReference type="PROSITE" id="PS50811"/>
    </source>
</evidence>
<dbReference type="PANTHER" id="PTHR43173:SF22">
    <property type="entry name" value="OS07G0227800 PROTEIN"/>
    <property type="match status" value="1"/>
</dbReference>
<evidence type="ECO:0000256" key="4">
    <source>
        <dbReference type="ARBA" id="ARBA00023163"/>
    </source>
</evidence>